<evidence type="ECO:0000313" key="3">
    <source>
        <dbReference type="Proteomes" id="UP000001072"/>
    </source>
</evidence>
<dbReference type="EMBL" id="GL883100">
    <property type="protein sequence ID" value="EGG08450.1"/>
    <property type="molecule type" value="Genomic_DNA"/>
</dbReference>
<keyword evidence="3" id="KW-1185">Reference proteome</keyword>
<evidence type="ECO:0000313" key="2">
    <source>
        <dbReference type="EMBL" id="EGG08450.1"/>
    </source>
</evidence>
<feature type="compositionally biased region" description="Basic and acidic residues" evidence="1">
    <location>
        <begin position="71"/>
        <end position="95"/>
    </location>
</feature>
<reference evidence="3" key="1">
    <citation type="journal article" date="2011" name="Proc. Natl. Acad. Sci. U.S.A.">
        <title>Obligate biotrophy features unraveled by the genomic analysis of rust fungi.</title>
        <authorList>
            <person name="Duplessis S."/>
            <person name="Cuomo C.A."/>
            <person name="Lin Y.-C."/>
            <person name="Aerts A."/>
            <person name="Tisserant E."/>
            <person name="Veneault-Fourrey C."/>
            <person name="Joly D.L."/>
            <person name="Hacquard S."/>
            <person name="Amselem J."/>
            <person name="Cantarel B.L."/>
            <person name="Chiu R."/>
            <person name="Coutinho P.M."/>
            <person name="Feau N."/>
            <person name="Field M."/>
            <person name="Frey P."/>
            <person name="Gelhaye E."/>
            <person name="Goldberg J."/>
            <person name="Grabherr M.G."/>
            <person name="Kodira C.D."/>
            <person name="Kohler A."/>
            <person name="Kuees U."/>
            <person name="Lindquist E.A."/>
            <person name="Lucas S.M."/>
            <person name="Mago R."/>
            <person name="Mauceli E."/>
            <person name="Morin E."/>
            <person name="Murat C."/>
            <person name="Pangilinan J.L."/>
            <person name="Park R."/>
            <person name="Pearson M."/>
            <person name="Quesneville H."/>
            <person name="Rouhier N."/>
            <person name="Sakthikumar S."/>
            <person name="Salamov A.A."/>
            <person name="Schmutz J."/>
            <person name="Selles B."/>
            <person name="Shapiro H."/>
            <person name="Tanguay P."/>
            <person name="Tuskan G.A."/>
            <person name="Henrissat B."/>
            <person name="Van de Peer Y."/>
            <person name="Rouze P."/>
            <person name="Ellis J.G."/>
            <person name="Dodds P.N."/>
            <person name="Schein J.E."/>
            <person name="Zhong S."/>
            <person name="Hamelin R.C."/>
            <person name="Grigoriev I.V."/>
            <person name="Szabo L.J."/>
            <person name="Martin F."/>
        </authorList>
    </citation>
    <scope>NUCLEOTIDE SEQUENCE [LARGE SCALE GENOMIC DNA]</scope>
    <source>
        <strain evidence="3">98AG31 / pathotype 3-4-7</strain>
    </source>
</reference>
<name>F4RFY3_MELLP</name>
<feature type="compositionally biased region" description="Basic and acidic residues" evidence="1">
    <location>
        <begin position="119"/>
        <end position="132"/>
    </location>
</feature>
<dbReference type="InParanoid" id="F4RFY3"/>
<dbReference type="GeneID" id="18922411"/>
<dbReference type="VEuPathDB" id="FungiDB:MELLADRAFT_104846"/>
<sequence>MAVWLIVHIGQSNSLTQETLVPTTQLMVGNVVHSNPIGGKGDGRPLIKRLAEAIDNLDMQAVLALRKEMVEEEEVKRKWEEVAKKEREEVKTERKREKKSRKRGKKEEESKKRKGKTRGGREEVERREDETHSLTFHFK</sequence>
<dbReference type="HOGENOM" id="CLU_1845537_0_0_1"/>
<accession>F4RFY3</accession>
<dbReference type="Proteomes" id="UP000001072">
    <property type="component" value="Unassembled WGS sequence"/>
</dbReference>
<gene>
    <name evidence="2" type="ORF">MELLADRAFT_104846</name>
</gene>
<dbReference type="KEGG" id="mlr:MELLADRAFT_104846"/>
<feature type="region of interest" description="Disordered" evidence="1">
    <location>
        <begin position="71"/>
        <end position="139"/>
    </location>
</feature>
<proteinExistence type="predicted"/>
<dbReference type="RefSeq" id="XP_007408036.1">
    <property type="nucleotide sequence ID" value="XM_007407974.1"/>
</dbReference>
<organism evidence="3">
    <name type="scientific">Melampsora larici-populina (strain 98AG31 / pathotype 3-4-7)</name>
    <name type="common">Poplar leaf rust fungus</name>
    <dbReference type="NCBI Taxonomy" id="747676"/>
    <lineage>
        <taxon>Eukaryota</taxon>
        <taxon>Fungi</taxon>
        <taxon>Dikarya</taxon>
        <taxon>Basidiomycota</taxon>
        <taxon>Pucciniomycotina</taxon>
        <taxon>Pucciniomycetes</taxon>
        <taxon>Pucciniales</taxon>
        <taxon>Melampsoraceae</taxon>
        <taxon>Melampsora</taxon>
    </lineage>
</organism>
<dbReference type="AlphaFoldDB" id="F4RFY3"/>
<protein>
    <submittedName>
        <fullName evidence="2">Uncharacterized protein</fullName>
    </submittedName>
</protein>
<evidence type="ECO:0000256" key="1">
    <source>
        <dbReference type="SAM" id="MobiDB-lite"/>
    </source>
</evidence>